<comment type="function">
    <text evidence="1 7">Catalyzes the insertion of molybdate into adenylated molybdopterin with the concomitant release of AMP.</text>
</comment>
<evidence type="ECO:0000256" key="6">
    <source>
        <dbReference type="ARBA" id="ARBA00047317"/>
    </source>
</evidence>
<comment type="catalytic activity">
    <reaction evidence="6">
        <text>adenylyl-molybdopterin + molybdate = Mo-molybdopterin + AMP + H(+)</text>
        <dbReference type="Rhea" id="RHEA:35047"/>
        <dbReference type="ChEBI" id="CHEBI:15378"/>
        <dbReference type="ChEBI" id="CHEBI:36264"/>
        <dbReference type="ChEBI" id="CHEBI:62727"/>
        <dbReference type="ChEBI" id="CHEBI:71302"/>
        <dbReference type="ChEBI" id="CHEBI:456215"/>
        <dbReference type="EC" id="2.10.1.1"/>
    </reaction>
</comment>
<dbReference type="InterPro" id="IPR001453">
    <property type="entry name" value="MoaB/Mog_dom"/>
</dbReference>
<evidence type="ECO:0000313" key="11">
    <source>
        <dbReference type="Proteomes" id="UP000664109"/>
    </source>
</evidence>
<evidence type="ECO:0000256" key="1">
    <source>
        <dbReference type="ARBA" id="ARBA00002901"/>
    </source>
</evidence>
<feature type="compositionally biased region" description="Low complexity" evidence="8">
    <location>
        <begin position="70"/>
        <end position="108"/>
    </location>
</feature>
<dbReference type="InterPro" id="IPR005111">
    <property type="entry name" value="MoeA_C_domain_IV"/>
</dbReference>
<dbReference type="Proteomes" id="UP000664109">
    <property type="component" value="Unassembled WGS sequence"/>
</dbReference>
<dbReference type="InterPro" id="IPR036688">
    <property type="entry name" value="MoeA_C_domain_IV_sf"/>
</dbReference>
<proteinExistence type="inferred from homology"/>
<dbReference type="PANTHER" id="PTHR10192">
    <property type="entry name" value="MOLYBDOPTERIN BIOSYNTHESIS PROTEIN"/>
    <property type="match status" value="1"/>
</dbReference>
<dbReference type="Pfam" id="PF03454">
    <property type="entry name" value="MoeA_C"/>
    <property type="match status" value="1"/>
</dbReference>
<dbReference type="SUPFAM" id="SSF53218">
    <property type="entry name" value="Molybdenum cofactor biosynthesis proteins"/>
    <property type="match status" value="1"/>
</dbReference>
<dbReference type="Gene3D" id="2.170.190.11">
    <property type="entry name" value="Molybdopterin biosynthesis moea protein, domain 3"/>
    <property type="match status" value="1"/>
</dbReference>
<keyword evidence="5 7" id="KW-0501">Molybdenum cofactor biosynthesis</keyword>
<dbReference type="SUPFAM" id="SSF63867">
    <property type="entry name" value="MoeA C-terminal domain-like"/>
    <property type="match status" value="1"/>
</dbReference>
<dbReference type="Pfam" id="PF03453">
    <property type="entry name" value="MoeA_N"/>
    <property type="match status" value="1"/>
</dbReference>
<sequence>MTVAPGALPRVTGTAAAGVPAHAAGARRKAQPPKNRPTPAAAGSPAPPEAGASPKSPAAPAPAAAPTPPAAAGGQRSGDAPAPAATPSPAAASAEPTTDPHAVGTDGTDGTDEIGDETAPGSRSRGDAAGFGEPGWSKRDEGEIDGVDEALALVSGPGRSAHRDSAGRQTHGGAHDAPHRARQWPDARTVAARAGGSRAPRAVRAPLAEALGGVLAEPLGALCDLPSFDTSAMDGWAVAGPGPWRIASGESILAGHGDAAALPDGTALRIATGARVPLETTAVIRSEHARAEEDKRLLHAERAVTPGQDIRPRGQECRSGDRLLPAGTVVTPAVLGLAAAAGYDTLVTVVRPRAEVLVLGDELLTGGLPHDGLIRDALGPMIGPWLSSLGADVLATRRIGDDADALYRAVTTSDADLIVTTGGTAAGPVDHVHPVLRRAGAELLVDQVAVRPGHPMLLARLADGRHLVGLPGNPLAAVSGLLTLAEPVLRALSGRGPVRPCRLPVREAVQGHPHDTRLVPFVYEQGRPVPLRYNGPAMLRGVATADGLAVIPPGGAAPGDDVEVLDLPWAGRATVEGGCFT</sequence>
<protein>
    <recommendedName>
        <fullName evidence="7">Molybdopterin molybdenumtransferase</fullName>
        <ecNumber evidence="7">2.10.1.1</ecNumber>
    </recommendedName>
</protein>
<evidence type="ECO:0000259" key="9">
    <source>
        <dbReference type="SMART" id="SM00852"/>
    </source>
</evidence>
<dbReference type="InterPro" id="IPR038987">
    <property type="entry name" value="MoeA-like"/>
</dbReference>
<evidence type="ECO:0000256" key="8">
    <source>
        <dbReference type="SAM" id="MobiDB-lite"/>
    </source>
</evidence>
<feature type="compositionally biased region" description="Pro residues" evidence="8">
    <location>
        <begin position="57"/>
        <end position="69"/>
    </location>
</feature>
<dbReference type="PANTHER" id="PTHR10192:SF5">
    <property type="entry name" value="GEPHYRIN"/>
    <property type="match status" value="1"/>
</dbReference>
<evidence type="ECO:0000256" key="5">
    <source>
        <dbReference type="ARBA" id="ARBA00023150"/>
    </source>
</evidence>
<feature type="compositionally biased region" description="Basic and acidic residues" evidence="8">
    <location>
        <begin position="173"/>
        <end position="185"/>
    </location>
</feature>
<dbReference type="InterPro" id="IPR036425">
    <property type="entry name" value="MoaB/Mog-like_dom_sf"/>
</dbReference>
<keyword evidence="7" id="KW-0460">Magnesium</keyword>
<evidence type="ECO:0000256" key="4">
    <source>
        <dbReference type="ARBA" id="ARBA00022505"/>
    </source>
</evidence>
<keyword evidence="4 7" id="KW-0500">Molybdenum</keyword>
<dbReference type="SMART" id="SM00852">
    <property type="entry name" value="MoCF_biosynth"/>
    <property type="match status" value="1"/>
</dbReference>
<evidence type="ECO:0000256" key="3">
    <source>
        <dbReference type="ARBA" id="ARBA00010763"/>
    </source>
</evidence>
<dbReference type="CDD" id="cd00887">
    <property type="entry name" value="MoeA"/>
    <property type="match status" value="1"/>
</dbReference>
<dbReference type="Gene3D" id="2.40.340.10">
    <property type="entry name" value="MoeA, C-terminal, domain IV"/>
    <property type="match status" value="1"/>
</dbReference>
<dbReference type="InterPro" id="IPR036135">
    <property type="entry name" value="MoeA_linker/N_sf"/>
</dbReference>
<keyword evidence="11" id="KW-1185">Reference proteome</keyword>
<comment type="pathway">
    <text evidence="2 7">Cofactor biosynthesis; molybdopterin biosynthesis.</text>
</comment>
<feature type="region of interest" description="Disordered" evidence="8">
    <location>
        <begin position="157"/>
        <end position="200"/>
    </location>
</feature>
<keyword evidence="7" id="KW-0808">Transferase</keyword>
<evidence type="ECO:0000256" key="2">
    <source>
        <dbReference type="ARBA" id="ARBA00005046"/>
    </source>
</evidence>
<name>A0ABS2UUN5_9ACTN</name>
<comment type="similarity">
    <text evidence="3 7">Belongs to the MoeA family.</text>
</comment>
<feature type="compositionally biased region" description="Low complexity" evidence="8">
    <location>
        <begin position="190"/>
        <end position="200"/>
    </location>
</feature>
<feature type="region of interest" description="Disordered" evidence="8">
    <location>
        <begin position="1"/>
        <end position="141"/>
    </location>
</feature>
<dbReference type="Pfam" id="PF00994">
    <property type="entry name" value="MoCF_biosynth"/>
    <property type="match status" value="1"/>
</dbReference>
<feature type="compositionally biased region" description="Low complexity" evidence="8">
    <location>
        <begin position="37"/>
        <end position="56"/>
    </location>
</feature>
<dbReference type="RefSeq" id="WP_205374426.1">
    <property type="nucleotide sequence ID" value="NZ_JAFEJA010000001.1"/>
</dbReference>
<dbReference type="EC" id="2.10.1.1" evidence="7"/>
<accession>A0ABS2UUN5</accession>
<dbReference type="EMBL" id="JAFEJA010000001">
    <property type="protein sequence ID" value="MBM9620430.1"/>
    <property type="molecule type" value="Genomic_DNA"/>
</dbReference>
<evidence type="ECO:0000256" key="7">
    <source>
        <dbReference type="RuleBase" id="RU365090"/>
    </source>
</evidence>
<comment type="cofactor">
    <cofactor evidence="7">
        <name>Mg(2+)</name>
        <dbReference type="ChEBI" id="CHEBI:18420"/>
    </cofactor>
</comment>
<dbReference type="InterPro" id="IPR005110">
    <property type="entry name" value="MoeA_linker/N"/>
</dbReference>
<dbReference type="Gene3D" id="3.40.980.10">
    <property type="entry name" value="MoaB/Mog-like domain"/>
    <property type="match status" value="1"/>
</dbReference>
<comment type="caution">
    <text evidence="10">The sequence shown here is derived from an EMBL/GenBank/DDBJ whole genome shotgun (WGS) entry which is preliminary data.</text>
</comment>
<feature type="compositionally biased region" description="Low complexity" evidence="8">
    <location>
        <begin position="10"/>
        <end position="24"/>
    </location>
</feature>
<gene>
    <name evidence="10" type="ORF">JE024_17105</name>
</gene>
<reference evidence="10 11" key="1">
    <citation type="journal article" date="2016" name="Arch. Microbiol.">
        <title>Streptomyces zhihengii sp. nov., isolated from rhizospheric soil of Psammosilene tunicoides.</title>
        <authorList>
            <person name="Huang M.J."/>
            <person name="Fei J.J."/>
            <person name="Salam N."/>
            <person name="Kim C.J."/>
            <person name="Hozzein W.N."/>
            <person name="Xiao M."/>
            <person name="Huang H.Q."/>
            <person name="Li W.J."/>
        </authorList>
    </citation>
    <scope>NUCLEOTIDE SEQUENCE [LARGE SCALE GENOMIC DNA]</scope>
    <source>
        <strain evidence="10 11">YIM T102</strain>
    </source>
</reference>
<dbReference type="Gene3D" id="3.90.105.10">
    <property type="entry name" value="Molybdopterin biosynthesis moea protein, domain 2"/>
    <property type="match status" value="1"/>
</dbReference>
<evidence type="ECO:0000313" key="10">
    <source>
        <dbReference type="EMBL" id="MBM9620430.1"/>
    </source>
</evidence>
<organism evidence="10 11">
    <name type="scientific">Streptomyces zhihengii</name>
    <dbReference type="NCBI Taxonomy" id="1818004"/>
    <lineage>
        <taxon>Bacteria</taxon>
        <taxon>Bacillati</taxon>
        <taxon>Actinomycetota</taxon>
        <taxon>Actinomycetes</taxon>
        <taxon>Kitasatosporales</taxon>
        <taxon>Streptomycetaceae</taxon>
        <taxon>Streptomyces</taxon>
    </lineage>
</organism>
<dbReference type="SUPFAM" id="SSF63882">
    <property type="entry name" value="MoeA N-terminal region -like"/>
    <property type="match status" value="1"/>
</dbReference>
<feature type="domain" description="MoaB/Mog" evidence="9">
    <location>
        <begin position="355"/>
        <end position="491"/>
    </location>
</feature>
<keyword evidence="7" id="KW-0479">Metal-binding</keyword>